<comment type="caution">
    <text evidence="7">The sequence shown here is derived from an EMBL/GenBank/DDBJ whole genome shotgun (WGS) entry which is preliminary data.</text>
</comment>
<dbReference type="EMBL" id="JAIZAY010000002">
    <property type="protein sequence ID" value="KAJ8047516.1"/>
    <property type="molecule type" value="Genomic_DNA"/>
</dbReference>
<dbReference type="Pfam" id="PF10343">
    <property type="entry name" value="Q_salvage"/>
    <property type="match status" value="1"/>
</dbReference>
<comment type="similarity">
    <text evidence="2 6">Belongs to the QNG1 protein family.</text>
</comment>
<dbReference type="GO" id="GO:0006400">
    <property type="term" value="P:tRNA modification"/>
    <property type="evidence" value="ECO:0007669"/>
    <property type="project" value="TreeGrafter"/>
</dbReference>
<dbReference type="GO" id="GO:0016787">
    <property type="term" value="F:hydrolase activity"/>
    <property type="evidence" value="ECO:0007669"/>
    <property type="project" value="UniProtKB-KW"/>
</dbReference>
<name>A0A9Q1CLI1_HOLLE</name>
<evidence type="ECO:0000313" key="8">
    <source>
        <dbReference type="Proteomes" id="UP001152320"/>
    </source>
</evidence>
<accession>A0A9Q1CLI1</accession>
<reference evidence="7" key="1">
    <citation type="submission" date="2021-10" db="EMBL/GenBank/DDBJ databases">
        <title>Tropical sea cucumber genome reveals ecological adaptation and Cuvierian tubules defense mechanism.</title>
        <authorList>
            <person name="Chen T."/>
        </authorList>
    </citation>
    <scope>NUCLEOTIDE SEQUENCE</scope>
    <source>
        <strain evidence="7">Nanhai2018</strain>
        <tissue evidence="7">Muscle</tissue>
    </source>
</reference>
<evidence type="ECO:0000256" key="5">
    <source>
        <dbReference type="ARBA" id="ARBA00048204"/>
    </source>
</evidence>
<dbReference type="InterPro" id="IPR019438">
    <property type="entry name" value="Q_salvage"/>
</dbReference>
<keyword evidence="8" id="KW-1185">Reference proteome</keyword>
<comment type="function">
    <text evidence="6">Catalyzes the hydrolysis of queuosine 5'-phosphate, releasing the nucleobase queuine (q). Is required for salvage of queuine from exogenous queuosine (Q) that is imported and then converted to queuosine 5'-phosphate intracellularly.</text>
</comment>
<protein>
    <recommendedName>
        <fullName evidence="3 6">Queuosine 5'-phosphate N-glycosylase/hydrolase</fullName>
        <ecNumber evidence="6">3.2.2.-</ecNumber>
    </recommendedName>
    <alternativeName>
        <fullName evidence="4 6">Queuosine-nucleotide N-glycosylase/hydrolase</fullName>
    </alternativeName>
</protein>
<dbReference type="AlphaFoldDB" id="A0A9Q1CLI1"/>
<comment type="catalytic activity">
    <reaction evidence="5 6">
        <text>queuosine 5'-phosphate + H2O = queuine + D-ribose 5-phosphate</text>
        <dbReference type="Rhea" id="RHEA:75387"/>
        <dbReference type="ChEBI" id="CHEBI:15377"/>
        <dbReference type="ChEBI" id="CHEBI:17433"/>
        <dbReference type="ChEBI" id="CHEBI:78346"/>
        <dbReference type="ChEBI" id="CHEBI:194371"/>
    </reaction>
    <physiologicalReaction direction="left-to-right" evidence="5 6">
        <dbReference type="Rhea" id="RHEA:75388"/>
    </physiologicalReaction>
</comment>
<proteinExistence type="inferred from homology"/>
<evidence type="ECO:0000256" key="3">
    <source>
        <dbReference type="ARBA" id="ARBA00035306"/>
    </source>
</evidence>
<evidence type="ECO:0000256" key="4">
    <source>
        <dbReference type="ARBA" id="ARBA00035393"/>
    </source>
</evidence>
<sequence>MTTVYENGEVQLLPRESGHYIAENSSHVSINGEAVKDLANKIFQSLESNEYSIKQWKQHTLHPKKMIKETVDWIFVVDTLNFSFWSETHEKRYLVEFKGQQYSGYWALCAVINRAIDEGIPITDPSYYSKITDEQMKHIFRSASSTCIPLLEQRKQHLHEAGSILLQKFNGSFANCVQECSHNAQALLKLIVSNFPSYRDVGMYKDKKVSFYKRAQILIADIWACFEGKTFGEFHDIDSLTMFADYRVPQVLNYFGVIRYSDHLTRALHNNEITSHGDPLEVEIRGCSIWAVELIIQEVQKKLKGNGTKFSGPVNSIIVDFYLWDYSKDYWRAMKHIPIHRLRCTYY</sequence>
<dbReference type="Proteomes" id="UP001152320">
    <property type="component" value="Chromosome 2"/>
</dbReference>
<dbReference type="PANTHER" id="PTHR21314">
    <property type="entry name" value="QUEUOSINE 5'-PHOSPHATE N-GLYCOSYLASE_HYDROLASE-RELATED"/>
    <property type="match status" value="1"/>
</dbReference>
<evidence type="ECO:0000256" key="1">
    <source>
        <dbReference type="ARBA" id="ARBA00022801"/>
    </source>
</evidence>
<keyword evidence="1 6" id="KW-0378">Hydrolase</keyword>
<evidence type="ECO:0000256" key="2">
    <source>
        <dbReference type="ARBA" id="ARBA00035119"/>
    </source>
</evidence>
<evidence type="ECO:0000256" key="6">
    <source>
        <dbReference type="RuleBase" id="RU365002"/>
    </source>
</evidence>
<organism evidence="7 8">
    <name type="scientific">Holothuria leucospilota</name>
    <name type="common">Black long sea cucumber</name>
    <name type="synonym">Mertensiothuria leucospilota</name>
    <dbReference type="NCBI Taxonomy" id="206669"/>
    <lineage>
        <taxon>Eukaryota</taxon>
        <taxon>Metazoa</taxon>
        <taxon>Echinodermata</taxon>
        <taxon>Eleutherozoa</taxon>
        <taxon>Echinozoa</taxon>
        <taxon>Holothuroidea</taxon>
        <taxon>Aspidochirotacea</taxon>
        <taxon>Aspidochirotida</taxon>
        <taxon>Holothuriidae</taxon>
        <taxon>Holothuria</taxon>
    </lineage>
</organism>
<dbReference type="EC" id="3.2.2.-" evidence="6"/>
<evidence type="ECO:0000313" key="7">
    <source>
        <dbReference type="EMBL" id="KAJ8047516.1"/>
    </source>
</evidence>
<dbReference type="OrthoDB" id="416777at2759"/>
<gene>
    <name evidence="7" type="ORF">HOLleu_06541</name>
</gene>
<dbReference type="PANTHER" id="PTHR21314:SF0">
    <property type="entry name" value="QUEUOSINE 5'-PHOSPHATE N-GLYCOSYLASE_HYDROLASE"/>
    <property type="match status" value="1"/>
</dbReference>